<dbReference type="RefSeq" id="WP_116006369.1">
    <property type="nucleotide sequence ID" value="NZ_QUOU01000001.1"/>
</dbReference>
<evidence type="ECO:0000313" key="2">
    <source>
        <dbReference type="EMBL" id="REL25206.1"/>
    </source>
</evidence>
<dbReference type="AlphaFoldDB" id="A0A3E0TL12"/>
<dbReference type="OrthoDB" id="5522228at2"/>
<evidence type="ECO:0000313" key="3">
    <source>
        <dbReference type="Proteomes" id="UP000256478"/>
    </source>
</evidence>
<accession>A0A3E0TL12</accession>
<dbReference type="EMBL" id="QUOU01000001">
    <property type="protein sequence ID" value="REL25206.1"/>
    <property type="molecule type" value="Genomic_DNA"/>
</dbReference>
<evidence type="ECO:0000256" key="1">
    <source>
        <dbReference type="SAM" id="Phobius"/>
    </source>
</evidence>
<comment type="caution">
    <text evidence="2">The sequence shown here is derived from an EMBL/GenBank/DDBJ whole genome shotgun (WGS) entry which is preliminary data.</text>
</comment>
<reference evidence="2 3" key="1">
    <citation type="submission" date="2018-08" db="EMBL/GenBank/DDBJ databases">
        <title>Thalassotalea euphylliae genome.</title>
        <authorList>
            <person name="Summers S."/>
            <person name="Rice S.A."/>
            <person name="Freckelton M.L."/>
            <person name="Nedved B.T."/>
            <person name="Hadfield M.G."/>
        </authorList>
    </citation>
    <scope>NUCLEOTIDE SEQUENCE [LARGE SCALE GENOMIC DNA]</scope>
    <source>
        <strain evidence="2 3">H1</strain>
    </source>
</reference>
<keyword evidence="1" id="KW-0812">Transmembrane</keyword>
<sequence>MNYLHYLAKFVSGTLVVLLLTFIINLIFDPLWYMGGNKVDDYNYAFDERTSKLNLVENSDFNCLILGSSRVTFIRPSEIKSATCFNSAFSRAVVEEFLPYINRLKFSGMNKLDYLIIGVDGFNFFGESKFKNIPRTAVAESPPIIFESYLSFDTLVFSYRLFTEDANLPRFYDKNFEVDVHKSIPTFDPKHQLAGAIEGGYYPSKLSEYMEVVEVAEAQAVIFYVPPLSAWHIQDLDKKGELENYIKAIYEFVNQGFTIIDYSIISPVTKNKNNTYDGHHYLPHINSLITSNLHQIMKGQRPELADFGVVVNNYSFTSFVALYKGRLAQFKQENIH</sequence>
<name>A0A3E0TL12_9GAMM</name>
<protein>
    <submittedName>
        <fullName evidence="2">Uncharacterized protein</fullName>
    </submittedName>
</protein>
<keyword evidence="1" id="KW-1133">Transmembrane helix</keyword>
<organism evidence="2 3">
    <name type="scientific">Thalassotalea euphylliae</name>
    <dbReference type="NCBI Taxonomy" id="1655234"/>
    <lineage>
        <taxon>Bacteria</taxon>
        <taxon>Pseudomonadati</taxon>
        <taxon>Pseudomonadota</taxon>
        <taxon>Gammaproteobacteria</taxon>
        <taxon>Alteromonadales</taxon>
        <taxon>Colwelliaceae</taxon>
        <taxon>Thalassotalea</taxon>
    </lineage>
</organism>
<feature type="transmembrane region" description="Helical" evidence="1">
    <location>
        <begin position="6"/>
        <end position="28"/>
    </location>
</feature>
<keyword evidence="1" id="KW-0472">Membrane</keyword>
<proteinExistence type="predicted"/>
<dbReference type="Proteomes" id="UP000256478">
    <property type="component" value="Unassembled WGS sequence"/>
</dbReference>
<gene>
    <name evidence="2" type="ORF">DXX93_00630</name>
</gene>